<evidence type="ECO:0008006" key="2">
    <source>
        <dbReference type="Google" id="ProtNLM"/>
    </source>
</evidence>
<feature type="non-terminal residue" evidence="1">
    <location>
        <position position="45"/>
    </location>
</feature>
<organism evidence="1">
    <name type="scientific">marine sediment metagenome</name>
    <dbReference type="NCBI Taxonomy" id="412755"/>
    <lineage>
        <taxon>unclassified sequences</taxon>
        <taxon>metagenomes</taxon>
        <taxon>ecological metagenomes</taxon>
    </lineage>
</organism>
<name>X1EP28_9ZZZZ</name>
<dbReference type="EMBL" id="BARU01001545">
    <property type="protein sequence ID" value="GAH18874.1"/>
    <property type="molecule type" value="Genomic_DNA"/>
</dbReference>
<proteinExistence type="predicted"/>
<accession>X1EP28</accession>
<comment type="caution">
    <text evidence="1">The sequence shown here is derived from an EMBL/GenBank/DDBJ whole genome shotgun (WGS) entry which is preliminary data.</text>
</comment>
<reference evidence="1" key="1">
    <citation type="journal article" date="2014" name="Front. Microbiol.">
        <title>High frequency of phylogenetically diverse reductive dehalogenase-homologous genes in deep subseafloor sedimentary metagenomes.</title>
        <authorList>
            <person name="Kawai M."/>
            <person name="Futagami T."/>
            <person name="Toyoda A."/>
            <person name="Takaki Y."/>
            <person name="Nishi S."/>
            <person name="Hori S."/>
            <person name="Arai W."/>
            <person name="Tsubouchi T."/>
            <person name="Morono Y."/>
            <person name="Uchiyama I."/>
            <person name="Ito T."/>
            <person name="Fujiyama A."/>
            <person name="Inagaki F."/>
            <person name="Takami H."/>
        </authorList>
    </citation>
    <scope>NUCLEOTIDE SEQUENCE</scope>
    <source>
        <strain evidence="1">Expedition CK06-06</strain>
    </source>
</reference>
<gene>
    <name evidence="1" type="ORF">S03H2_04007</name>
</gene>
<evidence type="ECO:0000313" key="1">
    <source>
        <dbReference type="EMBL" id="GAH18874.1"/>
    </source>
</evidence>
<protein>
    <recommendedName>
        <fullName evidence="2">N-acetyltransferase domain-containing protein</fullName>
    </recommendedName>
</protein>
<sequence>MNKDIRVRGKRVYFRELNKEDANHEYCSWLCDPSVNRYLSTQKAT</sequence>
<dbReference type="AlphaFoldDB" id="X1EP28"/>